<proteinExistence type="predicted"/>
<protein>
    <submittedName>
        <fullName evidence="2">Uncharacterized protein</fullName>
    </submittedName>
</protein>
<feature type="region of interest" description="Disordered" evidence="1">
    <location>
        <begin position="133"/>
        <end position="157"/>
    </location>
</feature>
<evidence type="ECO:0000313" key="3">
    <source>
        <dbReference type="Proteomes" id="UP001359485"/>
    </source>
</evidence>
<reference evidence="2 3" key="1">
    <citation type="submission" date="2023-09" db="EMBL/GenBank/DDBJ databases">
        <title>Genomes of two closely related lineages of the louse Polyplax serrata with different host specificities.</title>
        <authorList>
            <person name="Martinu J."/>
            <person name="Tarabai H."/>
            <person name="Stefka J."/>
            <person name="Hypsa V."/>
        </authorList>
    </citation>
    <scope>NUCLEOTIDE SEQUENCE [LARGE SCALE GENOMIC DNA]</scope>
    <source>
        <strain evidence="2">98ZLc_SE</strain>
    </source>
</reference>
<evidence type="ECO:0000313" key="2">
    <source>
        <dbReference type="EMBL" id="KAK6642163.1"/>
    </source>
</evidence>
<dbReference type="Proteomes" id="UP001359485">
    <property type="component" value="Unassembled WGS sequence"/>
</dbReference>
<dbReference type="EMBL" id="JAWJWF010000001">
    <property type="protein sequence ID" value="KAK6642163.1"/>
    <property type="molecule type" value="Genomic_DNA"/>
</dbReference>
<accession>A0ABR1BFE5</accession>
<evidence type="ECO:0000256" key="1">
    <source>
        <dbReference type="SAM" id="MobiDB-lite"/>
    </source>
</evidence>
<sequence>MLEAEYEHECCRAELLGLPRPTWDEFLTQRKANQEGENRDDMEEEQIHEEMVTARREESEATRLEGLRRMAGGLDELNSILQNTQKKLNRFKSVCGSFTNLLKIQTTTKKDEVQANNETEITNIENVDNKYENQSDEAQDKKNATVSPSSQKLRSGSDIDRLDSLINKAERAELSLNKQNKQMKKFLN</sequence>
<keyword evidence="3" id="KW-1185">Reference proteome</keyword>
<name>A0ABR1BFE5_POLSC</name>
<gene>
    <name evidence="2" type="ORF">RUM44_013886</name>
</gene>
<organism evidence="2 3">
    <name type="scientific">Polyplax serrata</name>
    <name type="common">Common mouse louse</name>
    <dbReference type="NCBI Taxonomy" id="468196"/>
    <lineage>
        <taxon>Eukaryota</taxon>
        <taxon>Metazoa</taxon>
        <taxon>Ecdysozoa</taxon>
        <taxon>Arthropoda</taxon>
        <taxon>Hexapoda</taxon>
        <taxon>Insecta</taxon>
        <taxon>Pterygota</taxon>
        <taxon>Neoptera</taxon>
        <taxon>Paraneoptera</taxon>
        <taxon>Psocodea</taxon>
        <taxon>Troctomorpha</taxon>
        <taxon>Phthiraptera</taxon>
        <taxon>Anoplura</taxon>
        <taxon>Polyplacidae</taxon>
        <taxon>Polyplax</taxon>
    </lineage>
</organism>
<feature type="compositionally biased region" description="Basic and acidic residues" evidence="1">
    <location>
        <begin position="133"/>
        <end position="143"/>
    </location>
</feature>
<feature type="compositionally biased region" description="Polar residues" evidence="1">
    <location>
        <begin position="144"/>
        <end position="154"/>
    </location>
</feature>
<comment type="caution">
    <text evidence="2">The sequence shown here is derived from an EMBL/GenBank/DDBJ whole genome shotgun (WGS) entry which is preliminary data.</text>
</comment>